<dbReference type="RefSeq" id="WP_190267215.1">
    <property type="nucleotide sequence ID" value="NZ_BAABAD010000004.1"/>
</dbReference>
<reference evidence="2 3" key="1">
    <citation type="submission" date="2020-09" db="EMBL/GenBank/DDBJ databases">
        <title>Novel species in genus Gordonia.</title>
        <authorList>
            <person name="Zhang G."/>
        </authorList>
    </citation>
    <scope>NUCLEOTIDE SEQUENCE [LARGE SCALE GENOMIC DNA]</scope>
    <source>
        <strain evidence="2 3">ON-33</strain>
    </source>
</reference>
<protein>
    <submittedName>
        <fullName evidence="2">Alpha/beta fold hydrolase</fullName>
    </submittedName>
</protein>
<dbReference type="InterPro" id="IPR029058">
    <property type="entry name" value="AB_hydrolase_fold"/>
</dbReference>
<sequence length="272" mass="28864">MTSSPNAIPVVFVHGLWLHASSWDPWVTFFADAGFAPVAPGWPGEAATPADTRADASTQDDVGIDAITKHYEEIITALPASPVVIGHSFGGLIAQKLHASGFARACVAIAPAAFRGVKKPPPLVQLKTASPVLAHPGLRHKTWAHTADTFHAGFASAVDRAESDALFAEFAIPSPCRPLFEAAFANFQRHSPAAIDLEGREGPLLMMAGGKDRTVPASTVEAGYKVQKRSSSPTEFKLYPDRGHSLSADRGWQELATDALAFLTAHSIDPKA</sequence>
<evidence type="ECO:0000313" key="2">
    <source>
        <dbReference type="EMBL" id="MBD1320596.1"/>
    </source>
</evidence>
<dbReference type="InterPro" id="IPR000073">
    <property type="entry name" value="AB_hydrolase_1"/>
</dbReference>
<dbReference type="SUPFAM" id="SSF53474">
    <property type="entry name" value="alpha/beta-Hydrolases"/>
    <property type="match status" value="1"/>
</dbReference>
<dbReference type="EMBL" id="JACWMS010000002">
    <property type="protein sequence ID" value="MBD1320596.1"/>
    <property type="molecule type" value="Genomic_DNA"/>
</dbReference>
<proteinExistence type="predicted"/>
<accession>A0ABR7WDH2</accession>
<comment type="caution">
    <text evidence="2">The sequence shown here is derived from an EMBL/GenBank/DDBJ whole genome shotgun (WGS) entry which is preliminary data.</text>
</comment>
<evidence type="ECO:0000313" key="3">
    <source>
        <dbReference type="Proteomes" id="UP000602395"/>
    </source>
</evidence>
<organism evidence="2 3">
    <name type="scientific">Gordonia hankookensis</name>
    <dbReference type="NCBI Taxonomy" id="589403"/>
    <lineage>
        <taxon>Bacteria</taxon>
        <taxon>Bacillati</taxon>
        <taxon>Actinomycetota</taxon>
        <taxon>Actinomycetes</taxon>
        <taxon>Mycobacteriales</taxon>
        <taxon>Gordoniaceae</taxon>
        <taxon>Gordonia</taxon>
    </lineage>
</organism>
<dbReference type="InterPro" id="IPR050228">
    <property type="entry name" value="Carboxylesterase_BioH"/>
</dbReference>
<dbReference type="Proteomes" id="UP000602395">
    <property type="component" value="Unassembled WGS sequence"/>
</dbReference>
<keyword evidence="3" id="KW-1185">Reference proteome</keyword>
<dbReference type="GO" id="GO:0016787">
    <property type="term" value="F:hydrolase activity"/>
    <property type="evidence" value="ECO:0007669"/>
    <property type="project" value="UniProtKB-KW"/>
</dbReference>
<dbReference type="PANTHER" id="PTHR43194">
    <property type="entry name" value="HYDROLASE ALPHA/BETA FOLD FAMILY"/>
    <property type="match status" value="1"/>
</dbReference>
<dbReference type="PANTHER" id="PTHR43194:SF5">
    <property type="entry name" value="PIMELOYL-[ACYL-CARRIER PROTEIN] METHYL ESTER ESTERASE"/>
    <property type="match status" value="1"/>
</dbReference>
<evidence type="ECO:0000259" key="1">
    <source>
        <dbReference type="Pfam" id="PF12697"/>
    </source>
</evidence>
<dbReference type="Gene3D" id="3.40.50.1820">
    <property type="entry name" value="alpha/beta hydrolase"/>
    <property type="match status" value="1"/>
</dbReference>
<dbReference type="Pfam" id="PF12697">
    <property type="entry name" value="Abhydrolase_6"/>
    <property type="match status" value="1"/>
</dbReference>
<feature type="domain" description="AB hydrolase-1" evidence="1">
    <location>
        <begin position="10"/>
        <end position="256"/>
    </location>
</feature>
<keyword evidence="2" id="KW-0378">Hydrolase</keyword>
<gene>
    <name evidence="2" type="ORF">IDF66_13495</name>
</gene>
<name>A0ABR7WDH2_9ACTN</name>